<dbReference type="PANTHER" id="PTHR31321:SF73">
    <property type="entry name" value="PECTINESTERASE 14-RELATED"/>
    <property type="match status" value="1"/>
</dbReference>
<gene>
    <name evidence="1" type="ORF">DY000_02035449</name>
</gene>
<dbReference type="SUPFAM" id="SSF51126">
    <property type="entry name" value="Pectin lyase-like"/>
    <property type="match status" value="1"/>
</dbReference>
<comment type="caution">
    <text evidence="1">The sequence shown here is derived from an EMBL/GenBank/DDBJ whole genome shotgun (WGS) entry which is preliminary data.</text>
</comment>
<accession>A0ABQ7DZS5</accession>
<sequence>MSNIISADGWNNMGDPNNDKKVYFGEHRCFGDGENQMGRVPYSKQLTDSQASHFTSISYIDGDEWLH</sequence>
<proteinExistence type="predicted"/>
<protein>
    <recommendedName>
        <fullName evidence="3">Pectinesterase</fullName>
    </recommendedName>
</protein>
<dbReference type="InterPro" id="IPR011050">
    <property type="entry name" value="Pectin_lyase_fold/virulence"/>
</dbReference>
<dbReference type="EMBL" id="QGKV02000649">
    <property type="protein sequence ID" value="KAF3582895.1"/>
    <property type="molecule type" value="Genomic_DNA"/>
</dbReference>
<dbReference type="InterPro" id="IPR012334">
    <property type="entry name" value="Pectin_lyas_fold"/>
</dbReference>
<dbReference type="Proteomes" id="UP000266723">
    <property type="component" value="Unassembled WGS sequence"/>
</dbReference>
<organism evidence="1 2">
    <name type="scientific">Brassica cretica</name>
    <name type="common">Mustard</name>
    <dbReference type="NCBI Taxonomy" id="69181"/>
    <lineage>
        <taxon>Eukaryota</taxon>
        <taxon>Viridiplantae</taxon>
        <taxon>Streptophyta</taxon>
        <taxon>Embryophyta</taxon>
        <taxon>Tracheophyta</taxon>
        <taxon>Spermatophyta</taxon>
        <taxon>Magnoliopsida</taxon>
        <taxon>eudicotyledons</taxon>
        <taxon>Gunneridae</taxon>
        <taxon>Pentapetalae</taxon>
        <taxon>rosids</taxon>
        <taxon>malvids</taxon>
        <taxon>Brassicales</taxon>
        <taxon>Brassicaceae</taxon>
        <taxon>Brassiceae</taxon>
        <taxon>Brassica</taxon>
    </lineage>
</organism>
<evidence type="ECO:0000313" key="2">
    <source>
        <dbReference type="Proteomes" id="UP000266723"/>
    </source>
</evidence>
<reference evidence="1 2" key="1">
    <citation type="journal article" date="2020" name="BMC Genomics">
        <title>Intraspecific diversification of the crop wild relative Brassica cretica Lam. using demographic model selection.</title>
        <authorList>
            <person name="Kioukis A."/>
            <person name="Michalopoulou V.A."/>
            <person name="Briers L."/>
            <person name="Pirintsos S."/>
            <person name="Studholme D.J."/>
            <person name="Pavlidis P."/>
            <person name="Sarris P.F."/>
        </authorList>
    </citation>
    <scope>NUCLEOTIDE SEQUENCE [LARGE SCALE GENOMIC DNA]</scope>
    <source>
        <strain evidence="2">cv. PFS-1207/04</strain>
    </source>
</reference>
<dbReference type="Gene3D" id="2.160.20.10">
    <property type="entry name" value="Single-stranded right-handed beta-helix, Pectin lyase-like"/>
    <property type="match status" value="1"/>
</dbReference>
<keyword evidence="2" id="KW-1185">Reference proteome</keyword>
<dbReference type="PANTHER" id="PTHR31321">
    <property type="entry name" value="ACYL-COA THIOESTER HYDROLASE YBHC-RELATED"/>
    <property type="match status" value="1"/>
</dbReference>
<name>A0ABQ7DZS5_BRACR</name>
<evidence type="ECO:0008006" key="3">
    <source>
        <dbReference type="Google" id="ProtNLM"/>
    </source>
</evidence>
<evidence type="ECO:0000313" key="1">
    <source>
        <dbReference type="EMBL" id="KAF3582895.1"/>
    </source>
</evidence>